<keyword evidence="5 9" id="KW-0028">Amino-acid biosynthesis</keyword>
<dbReference type="RefSeq" id="WP_012862726.1">
    <property type="nucleotide sequence ID" value="NC_013517.1"/>
</dbReference>
<evidence type="ECO:0000256" key="1">
    <source>
        <dbReference type="ARBA" id="ARBA00001164"/>
    </source>
</evidence>
<comment type="pathway">
    <text evidence="2 9">Amino-acid biosynthesis; L-tryptophan biosynthesis; L-tryptophan from chorismate: step 3/5.</text>
</comment>
<reference evidence="11 12" key="2">
    <citation type="journal article" date="2010" name="Stand. Genomic Sci.">
        <title>Complete genome sequence of Sebaldella termitidis type strain (NCTC 11300).</title>
        <authorList>
            <person name="Harmon-Smith M."/>
            <person name="Celia L."/>
            <person name="Chertkov O."/>
            <person name="Lapidus A."/>
            <person name="Copeland A."/>
            <person name="Glavina Del Rio T."/>
            <person name="Nolan M."/>
            <person name="Lucas S."/>
            <person name="Tice H."/>
            <person name="Cheng J.F."/>
            <person name="Han C."/>
            <person name="Detter J.C."/>
            <person name="Bruce D."/>
            <person name="Goodwin L."/>
            <person name="Pitluck S."/>
            <person name="Pati A."/>
            <person name="Liolios K."/>
            <person name="Ivanova N."/>
            <person name="Mavromatis K."/>
            <person name="Mikhailova N."/>
            <person name="Chen A."/>
            <person name="Palaniappan K."/>
            <person name="Land M."/>
            <person name="Hauser L."/>
            <person name="Chang Y.J."/>
            <person name="Jeffries C.D."/>
            <person name="Brettin T."/>
            <person name="Goker M."/>
            <person name="Beck B."/>
            <person name="Bristow J."/>
            <person name="Eisen J.A."/>
            <person name="Markowitz V."/>
            <person name="Hugenholtz P."/>
            <person name="Kyrpides N.C."/>
            <person name="Klenk H.P."/>
            <person name="Chen F."/>
        </authorList>
    </citation>
    <scope>NUCLEOTIDE SEQUENCE [LARGE SCALE GENOMIC DNA]</scope>
    <source>
        <strain evidence="12">ATCC 33386 / NCTC 11300</strain>
    </source>
</reference>
<dbReference type="Pfam" id="PF00697">
    <property type="entry name" value="PRAI"/>
    <property type="match status" value="1"/>
</dbReference>
<accession>D1APW0</accession>
<evidence type="ECO:0000256" key="9">
    <source>
        <dbReference type="HAMAP-Rule" id="MF_00135"/>
    </source>
</evidence>
<comment type="catalytic activity">
    <reaction evidence="1 9">
        <text>N-(5-phospho-beta-D-ribosyl)anthranilate = 1-(2-carboxyphenylamino)-1-deoxy-D-ribulose 5-phosphate</text>
        <dbReference type="Rhea" id="RHEA:21540"/>
        <dbReference type="ChEBI" id="CHEBI:18277"/>
        <dbReference type="ChEBI" id="CHEBI:58613"/>
        <dbReference type="EC" id="5.3.1.24"/>
    </reaction>
</comment>
<feature type="domain" description="N-(5'phosphoribosyl) anthranilate isomerase (PRAI)" evidence="10">
    <location>
        <begin position="4"/>
        <end position="192"/>
    </location>
</feature>
<sequence>MSKLKICGIRSMEEILELAELDIDYFGCIFAKSPRQVSADLAKKITETAHQYNKKTVGVFVNSSVDEIREIRNAAKLDIIQLHGDESPNFCKKLGGTIWKVFRVFDKIPDILPYKEYIEYPLFDTKGKEHGGNGIVFDWSILENLNYPYILAGGLSEKNIKDALKYNPAVLDVNSRVEINNRKDKKLILDIINIVK</sequence>
<dbReference type="EMBL" id="CP001739">
    <property type="protein sequence ID" value="ACZ10144.1"/>
    <property type="molecule type" value="Genomic_DNA"/>
</dbReference>
<dbReference type="InterPro" id="IPR044643">
    <property type="entry name" value="TrpF_fam"/>
</dbReference>
<dbReference type="KEGG" id="str:Sterm_3304"/>
<reference evidence="12" key="1">
    <citation type="submission" date="2009-09" db="EMBL/GenBank/DDBJ databases">
        <title>The complete chromosome of Sebaldella termitidis ATCC 33386.</title>
        <authorList>
            <consortium name="US DOE Joint Genome Institute (JGI-PGF)"/>
            <person name="Lucas S."/>
            <person name="Copeland A."/>
            <person name="Lapidus A."/>
            <person name="Glavina del Rio T."/>
            <person name="Dalin E."/>
            <person name="Tice H."/>
            <person name="Bruce D."/>
            <person name="Goodwin L."/>
            <person name="Pitluck S."/>
            <person name="Kyrpides N."/>
            <person name="Mavromatis K."/>
            <person name="Ivanova N."/>
            <person name="Mikhailova N."/>
            <person name="Sims D."/>
            <person name="Meincke L."/>
            <person name="Brettin T."/>
            <person name="Detter J.C."/>
            <person name="Han C."/>
            <person name="Larimer F."/>
            <person name="Land M."/>
            <person name="Hauser L."/>
            <person name="Markowitz V."/>
            <person name="Cheng J.F."/>
            <person name="Hugenholtz P."/>
            <person name="Woyke T."/>
            <person name="Wu D."/>
            <person name="Eisen J.A."/>
        </authorList>
    </citation>
    <scope>NUCLEOTIDE SEQUENCE [LARGE SCALE GENOMIC DNA]</scope>
    <source>
        <strain evidence="12">ATCC 33386 / NCTC 11300</strain>
    </source>
</reference>
<dbReference type="HAMAP" id="MF_00135">
    <property type="entry name" value="PRAI"/>
    <property type="match status" value="1"/>
</dbReference>
<dbReference type="GO" id="GO:0000162">
    <property type="term" value="P:L-tryptophan biosynthetic process"/>
    <property type="evidence" value="ECO:0007669"/>
    <property type="project" value="UniProtKB-UniRule"/>
</dbReference>
<evidence type="ECO:0000256" key="8">
    <source>
        <dbReference type="ARBA" id="ARBA00023235"/>
    </source>
</evidence>
<dbReference type="GO" id="GO:0004640">
    <property type="term" value="F:phosphoribosylanthranilate isomerase activity"/>
    <property type="evidence" value="ECO:0007669"/>
    <property type="project" value="UniProtKB-UniRule"/>
</dbReference>
<evidence type="ECO:0000256" key="4">
    <source>
        <dbReference type="ARBA" id="ARBA00022272"/>
    </source>
</evidence>
<dbReference type="CDD" id="cd00405">
    <property type="entry name" value="PRAI"/>
    <property type="match status" value="1"/>
</dbReference>
<dbReference type="InterPro" id="IPR013785">
    <property type="entry name" value="Aldolase_TIM"/>
</dbReference>
<evidence type="ECO:0000313" key="12">
    <source>
        <dbReference type="Proteomes" id="UP000000845"/>
    </source>
</evidence>
<evidence type="ECO:0000256" key="3">
    <source>
        <dbReference type="ARBA" id="ARBA00012572"/>
    </source>
</evidence>
<keyword evidence="7 9" id="KW-0057">Aromatic amino acid biosynthesis</keyword>
<gene>
    <name evidence="9" type="primary">trpF</name>
    <name evidence="11" type="ordered locus">Sterm_3304</name>
</gene>
<keyword evidence="12" id="KW-1185">Reference proteome</keyword>
<evidence type="ECO:0000256" key="7">
    <source>
        <dbReference type="ARBA" id="ARBA00023141"/>
    </source>
</evidence>
<evidence type="ECO:0000256" key="5">
    <source>
        <dbReference type="ARBA" id="ARBA00022605"/>
    </source>
</evidence>
<dbReference type="SUPFAM" id="SSF51366">
    <property type="entry name" value="Ribulose-phoshate binding barrel"/>
    <property type="match status" value="1"/>
</dbReference>
<dbReference type="PANTHER" id="PTHR42894">
    <property type="entry name" value="N-(5'-PHOSPHORIBOSYL)ANTHRANILATE ISOMERASE"/>
    <property type="match status" value="1"/>
</dbReference>
<dbReference type="Proteomes" id="UP000000845">
    <property type="component" value="Chromosome"/>
</dbReference>
<dbReference type="STRING" id="526218.Sterm_3304"/>
<dbReference type="UniPathway" id="UPA00035">
    <property type="reaction ID" value="UER00042"/>
</dbReference>
<protein>
    <recommendedName>
        <fullName evidence="4 9">N-(5'-phosphoribosyl)anthranilate isomerase</fullName>
        <shortName evidence="9">PRAI</shortName>
        <ecNumber evidence="3 9">5.3.1.24</ecNumber>
    </recommendedName>
</protein>
<keyword evidence="8 9" id="KW-0413">Isomerase</keyword>
<evidence type="ECO:0000256" key="2">
    <source>
        <dbReference type="ARBA" id="ARBA00004664"/>
    </source>
</evidence>
<dbReference type="EC" id="5.3.1.24" evidence="3 9"/>
<dbReference type="Gene3D" id="3.20.20.70">
    <property type="entry name" value="Aldolase class I"/>
    <property type="match status" value="1"/>
</dbReference>
<organism evidence="11 12">
    <name type="scientific">Sebaldella termitidis (strain ATCC 33386 / NCTC 11300)</name>
    <dbReference type="NCBI Taxonomy" id="526218"/>
    <lineage>
        <taxon>Bacteria</taxon>
        <taxon>Fusobacteriati</taxon>
        <taxon>Fusobacteriota</taxon>
        <taxon>Fusobacteriia</taxon>
        <taxon>Fusobacteriales</taxon>
        <taxon>Leptotrichiaceae</taxon>
        <taxon>Sebaldella</taxon>
    </lineage>
</organism>
<proteinExistence type="inferred from homology"/>
<comment type="similarity">
    <text evidence="9">Belongs to the TrpF family.</text>
</comment>
<dbReference type="eggNOG" id="COG0135">
    <property type="taxonomic scope" value="Bacteria"/>
</dbReference>
<dbReference type="InterPro" id="IPR001240">
    <property type="entry name" value="PRAI_dom"/>
</dbReference>
<name>D1APW0_SEBTE</name>
<keyword evidence="6 9" id="KW-0822">Tryptophan biosynthesis</keyword>
<evidence type="ECO:0000313" key="11">
    <source>
        <dbReference type="EMBL" id="ACZ10144.1"/>
    </source>
</evidence>
<evidence type="ECO:0000256" key="6">
    <source>
        <dbReference type="ARBA" id="ARBA00022822"/>
    </source>
</evidence>
<dbReference type="AlphaFoldDB" id="D1APW0"/>
<evidence type="ECO:0000259" key="10">
    <source>
        <dbReference type="Pfam" id="PF00697"/>
    </source>
</evidence>
<dbReference type="InterPro" id="IPR011060">
    <property type="entry name" value="RibuloseP-bd_barrel"/>
</dbReference>
<dbReference type="PANTHER" id="PTHR42894:SF1">
    <property type="entry name" value="N-(5'-PHOSPHORIBOSYL)ANTHRANILATE ISOMERASE"/>
    <property type="match status" value="1"/>
</dbReference>
<dbReference type="HOGENOM" id="CLU_076364_1_0_0"/>